<feature type="domain" description="Protein-glutamine gamma-glutamyltransferase-like C-terminal" evidence="3">
    <location>
        <begin position="269"/>
        <end position="338"/>
    </location>
</feature>
<feature type="transmembrane region" description="Helical" evidence="2">
    <location>
        <begin position="94"/>
        <end position="115"/>
    </location>
</feature>
<evidence type="ECO:0000256" key="2">
    <source>
        <dbReference type="SAM" id="Phobius"/>
    </source>
</evidence>
<dbReference type="AlphaFoldDB" id="A0A7W7R731"/>
<name>A0A7W7R731_KITKI</name>
<feature type="compositionally biased region" description="Basic and acidic residues" evidence="1">
    <location>
        <begin position="353"/>
        <end position="363"/>
    </location>
</feature>
<organism evidence="4 5">
    <name type="scientific">Kitasatospora kifunensis</name>
    <name type="common">Streptomyces kifunensis</name>
    <dbReference type="NCBI Taxonomy" id="58351"/>
    <lineage>
        <taxon>Bacteria</taxon>
        <taxon>Bacillati</taxon>
        <taxon>Actinomycetota</taxon>
        <taxon>Actinomycetes</taxon>
        <taxon>Kitasatosporales</taxon>
        <taxon>Streptomycetaceae</taxon>
        <taxon>Kitasatospora</taxon>
    </lineage>
</organism>
<sequence>MTPPGGSGDRARPERPEAAGTAEAAADRAAGGPTRSEPAQSAPAGGAAGGAAGGMAAMSTARLRQVLAAVAVAGLGFAALELRPNASLLNGSLSAPLTGEFGLMLVLCFCWMILIERTYRHYRGQVQHLPYLPPRADRLKTAALRLLPLAGLLLPLALVALYRVGNVLHPLPSVSIRQSRSVESVSSEPTGTSSDLVGLMALLFQITLGLAMLVLLVLAWRRLRKPAKTGKTSTPRRVRTTEQELAEAVSSARRALLHGNDARAAVIACYLAMEESLAASGVERLIADSPTDLLERAVAAGTLRDAEASTLTTLFREARFSQHPMGQTHLDQAKAALDAIAEQLADRIAERARAAAEAAEARARATSGSQAPSQPPTSSSSSSSSQAPSTGANS</sequence>
<feature type="transmembrane region" description="Helical" evidence="2">
    <location>
        <begin position="65"/>
        <end position="82"/>
    </location>
</feature>
<keyword evidence="5" id="KW-1185">Reference proteome</keyword>
<dbReference type="InterPro" id="IPR025403">
    <property type="entry name" value="TgpA-like_C"/>
</dbReference>
<evidence type="ECO:0000256" key="1">
    <source>
        <dbReference type="SAM" id="MobiDB-lite"/>
    </source>
</evidence>
<feature type="compositionally biased region" description="Low complexity" evidence="1">
    <location>
        <begin position="364"/>
        <end position="394"/>
    </location>
</feature>
<feature type="transmembrane region" description="Helical" evidence="2">
    <location>
        <begin position="142"/>
        <end position="162"/>
    </location>
</feature>
<dbReference type="Proteomes" id="UP000540506">
    <property type="component" value="Unassembled WGS sequence"/>
</dbReference>
<dbReference type="EMBL" id="JACHJV010000001">
    <property type="protein sequence ID" value="MBB4926464.1"/>
    <property type="molecule type" value="Genomic_DNA"/>
</dbReference>
<dbReference type="RefSeq" id="WP_184939724.1">
    <property type="nucleotide sequence ID" value="NZ_JACHJV010000001.1"/>
</dbReference>
<protein>
    <recommendedName>
        <fullName evidence="3">Protein-glutamine gamma-glutamyltransferase-like C-terminal domain-containing protein</fullName>
    </recommendedName>
</protein>
<accession>A0A7W7R731</accession>
<comment type="caution">
    <text evidence="4">The sequence shown here is derived from an EMBL/GenBank/DDBJ whole genome shotgun (WGS) entry which is preliminary data.</text>
</comment>
<evidence type="ECO:0000313" key="4">
    <source>
        <dbReference type="EMBL" id="MBB4926464.1"/>
    </source>
</evidence>
<evidence type="ECO:0000259" key="3">
    <source>
        <dbReference type="Pfam" id="PF13559"/>
    </source>
</evidence>
<reference evidence="4 5" key="1">
    <citation type="submission" date="2020-08" db="EMBL/GenBank/DDBJ databases">
        <title>Sequencing the genomes of 1000 actinobacteria strains.</title>
        <authorList>
            <person name="Klenk H.-P."/>
        </authorList>
    </citation>
    <scope>NUCLEOTIDE SEQUENCE [LARGE SCALE GENOMIC DNA]</scope>
    <source>
        <strain evidence="4 5">DSM 41654</strain>
    </source>
</reference>
<feature type="region of interest" description="Disordered" evidence="1">
    <location>
        <begin position="353"/>
        <end position="394"/>
    </location>
</feature>
<gene>
    <name evidence="4" type="ORF">FHR34_005457</name>
</gene>
<proteinExistence type="predicted"/>
<dbReference type="Pfam" id="PF13559">
    <property type="entry name" value="DUF4129"/>
    <property type="match status" value="1"/>
</dbReference>
<feature type="region of interest" description="Disordered" evidence="1">
    <location>
        <begin position="1"/>
        <end position="48"/>
    </location>
</feature>
<feature type="transmembrane region" description="Helical" evidence="2">
    <location>
        <begin position="196"/>
        <end position="220"/>
    </location>
</feature>
<feature type="compositionally biased region" description="Low complexity" evidence="1">
    <location>
        <begin position="18"/>
        <end position="35"/>
    </location>
</feature>
<keyword evidence="2" id="KW-0472">Membrane</keyword>
<evidence type="ECO:0000313" key="5">
    <source>
        <dbReference type="Proteomes" id="UP000540506"/>
    </source>
</evidence>
<keyword evidence="2" id="KW-1133">Transmembrane helix</keyword>
<keyword evidence="2" id="KW-0812">Transmembrane</keyword>